<dbReference type="Proteomes" id="UP000034290">
    <property type="component" value="Unassembled WGS sequence"/>
</dbReference>
<feature type="transmembrane region" description="Helical" evidence="1">
    <location>
        <begin position="6"/>
        <end position="27"/>
    </location>
</feature>
<protein>
    <recommendedName>
        <fullName evidence="2">Baseplate protein J-like barrel domain-containing protein</fullName>
    </recommendedName>
</protein>
<evidence type="ECO:0000256" key="1">
    <source>
        <dbReference type="SAM" id="Phobius"/>
    </source>
</evidence>
<organism evidence="3 4">
    <name type="scientific">Candidatus Giovannonibacteria bacterium GW2011_GWA2_53_7</name>
    <dbReference type="NCBI Taxonomy" id="1618650"/>
    <lineage>
        <taxon>Bacteria</taxon>
        <taxon>Candidatus Giovannoniibacteriota</taxon>
    </lineage>
</organism>
<dbReference type="AlphaFoldDB" id="A0A0G1XWE4"/>
<feature type="domain" description="Baseplate protein J-like barrel" evidence="2">
    <location>
        <begin position="104"/>
        <end position="156"/>
    </location>
</feature>
<evidence type="ECO:0000313" key="4">
    <source>
        <dbReference type="Proteomes" id="UP000034290"/>
    </source>
</evidence>
<proteinExistence type="predicted"/>
<dbReference type="EMBL" id="LCRM01000046">
    <property type="protein sequence ID" value="KKW35296.1"/>
    <property type="molecule type" value="Genomic_DNA"/>
</dbReference>
<evidence type="ECO:0000313" key="3">
    <source>
        <dbReference type="EMBL" id="KKW35296.1"/>
    </source>
</evidence>
<sequence length="369" mass="39487">MNDAILPLIILPPITAIILVAVVYASLVSAEIRMTPIEQQISSSFIVDVNARPTLESEVRGRVVSREVDISDSFSISPATEDATPVEGKASGTITILNKRSSAQPLVATTRFLSEGGVLFRLDEGTTVPSGGSVTARVTADQPGALGDVPAGRFTIPGLSESVQALVYGESTEVMSGGLRFVNVLTQVDFDQALGALRDEAIASAEAELQAEVGVFEGRVFTTKDLSVVSSVEMGAETDGFQITAKFQVVGVFFDKDELYMLAEASLYQDIDQGLRPVGVSSDALKLRVDRYDAEQETATLQVELSGAAIPSAAHRALSRGVFAGMTPAEVVAYFEENNLAKMVEVNLRPSWRKRLPHAPNKIKLLINE</sequence>
<evidence type="ECO:0000259" key="2">
    <source>
        <dbReference type="Pfam" id="PF04865"/>
    </source>
</evidence>
<keyword evidence="1" id="KW-0472">Membrane</keyword>
<comment type="caution">
    <text evidence="3">The sequence shown here is derived from an EMBL/GenBank/DDBJ whole genome shotgun (WGS) entry which is preliminary data.</text>
</comment>
<gene>
    <name evidence="3" type="ORF">UY81_C0046G0009</name>
</gene>
<accession>A0A0G1XWE4</accession>
<keyword evidence="1" id="KW-1133">Transmembrane helix</keyword>
<reference evidence="3 4" key="1">
    <citation type="journal article" date="2015" name="Nature">
        <title>rRNA introns, odd ribosomes, and small enigmatic genomes across a large radiation of phyla.</title>
        <authorList>
            <person name="Brown C.T."/>
            <person name="Hug L.A."/>
            <person name="Thomas B.C."/>
            <person name="Sharon I."/>
            <person name="Castelle C.J."/>
            <person name="Singh A."/>
            <person name="Wilkins M.J."/>
            <person name="Williams K.H."/>
            <person name="Banfield J.F."/>
        </authorList>
    </citation>
    <scope>NUCLEOTIDE SEQUENCE [LARGE SCALE GENOMIC DNA]</scope>
</reference>
<dbReference type="InterPro" id="IPR006949">
    <property type="entry name" value="Barrel_Baseplate_J-like"/>
</dbReference>
<name>A0A0G1XWE4_9BACT</name>
<keyword evidence="1" id="KW-0812">Transmembrane</keyword>
<dbReference type="Pfam" id="PF04865">
    <property type="entry name" value="Baseplate_J"/>
    <property type="match status" value="1"/>
</dbReference>